<evidence type="ECO:0000313" key="2">
    <source>
        <dbReference type="Proteomes" id="UP000002384"/>
    </source>
</evidence>
<dbReference type="InterPro" id="IPR005368">
    <property type="entry name" value="UPF0175"/>
</dbReference>
<dbReference type="Proteomes" id="UP000002384">
    <property type="component" value="Plasmid pP742401"/>
</dbReference>
<dbReference type="KEGG" id="cyc:PCC7424_5849"/>
<geneLocation type="plasmid" evidence="1 2">
    <name>pP742401</name>
</geneLocation>
<evidence type="ECO:0000313" key="1">
    <source>
        <dbReference type="EMBL" id="ACK73903.1"/>
    </source>
</evidence>
<dbReference type="AlphaFoldDB" id="B7KM81"/>
<dbReference type="Pfam" id="PF03683">
    <property type="entry name" value="UPF0175"/>
    <property type="match status" value="1"/>
</dbReference>
<dbReference type="RefSeq" id="WP_012599800.1">
    <property type="nucleotide sequence ID" value="NC_011738.1"/>
</dbReference>
<dbReference type="EMBL" id="CP001292">
    <property type="protein sequence ID" value="ACK73903.1"/>
    <property type="molecule type" value="Genomic_DNA"/>
</dbReference>
<accession>B7KM81</accession>
<keyword evidence="1" id="KW-0614">Plasmid</keyword>
<name>B7KM81_GLOC7</name>
<protein>
    <submittedName>
        <fullName evidence="1">Uncharacterized protein</fullName>
    </submittedName>
</protein>
<dbReference type="HOGENOM" id="CLU_154570_5_2_3"/>
<sequence length="73" mass="8212">MKITLDLPDIPDVDQQYINEALVAVLYVQGKLSQSQACQILNLNRRAFEEMLPNYGFSILVDSVDNINIELSA</sequence>
<reference evidence="2" key="1">
    <citation type="journal article" date="2011" name="MBio">
        <title>Novel metabolic attributes of the genus Cyanothece, comprising a group of unicellular nitrogen-fixing Cyanobacteria.</title>
        <authorList>
            <person name="Bandyopadhyay A."/>
            <person name="Elvitigala T."/>
            <person name="Welsh E."/>
            <person name="Stockel J."/>
            <person name="Liberton M."/>
            <person name="Min H."/>
            <person name="Sherman L.A."/>
            <person name="Pakrasi H.B."/>
        </authorList>
    </citation>
    <scope>NUCLEOTIDE SEQUENCE [LARGE SCALE GENOMIC DNA]</scope>
    <source>
        <strain evidence="2">PCC 7424</strain>
        <plasmid evidence="2">pP742401</plasmid>
    </source>
</reference>
<dbReference type="OrthoDB" id="583311at2"/>
<keyword evidence="2" id="KW-1185">Reference proteome</keyword>
<gene>
    <name evidence="1" type="ordered locus">PCC7424_5849</name>
</gene>
<proteinExistence type="predicted"/>
<organism evidence="1 2">
    <name type="scientific">Gloeothece citriformis (strain PCC 7424)</name>
    <name type="common">Cyanothece sp. (strain PCC 7424)</name>
    <dbReference type="NCBI Taxonomy" id="65393"/>
    <lineage>
        <taxon>Bacteria</taxon>
        <taxon>Bacillati</taxon>
        <taxon>Cyanobacteriota</taxon>
        <taxon>Cyanophyceae</taxon>
        <taxon>Oscillatoriophycideae</taxon>
        <taxon>Chroococcales</taxon>
        <taxon>Aphanothecaceae</taxon>
        <taxon>Gloeothece</taxon>
        <taxon>Gloeothece citriformis</taxon>
    </lineage>
</organism>